<sequence>MVVAGRLDPLKGFDLAIEAVAALPADRRPTLVVAGEESVDYRDYPAELQALATSRGIGGGVRFVGPQSRADLAELLGSASVVAVPSHSETYGLVALEAAASGTPVVAAAAGGLREAVVDGVTGIVLRSRDPLVWADAIGRILQDPALAASLSTTARVRATGLSWAHSADALVAVYRSQLAVH</sequence>
<gene>
    <name evidence="4" type="ORF">GCM10025867_01850</name>
</gene>
<organism evidence="4 5">
    <name type="scientific">Frondihabitans sucicola</name>
    <dbReference type="NCBI Taxonomy" id="1268041"/>
    <lineage>
        <taxon>Bacteria</taxon>
        <taxon>Bacillati</taxon>
        <taxon>Actinomycetota</taxon>
        <taxon>Actinomycetes</taxon>
        <taxon>Micrococcales</taxon>
        <taxon>Microbacteriaceae</taxon>
        <taxon>Frondihabitans</taxon>
    </lineage>
</organism>
<dbReference type="EMBL" id="AP027732">
    <property type="protein sequence ID" value="BDZ47944.1"/>
    <property type="molecule type" value="Genomic_DNA"/>
</dbReference>
<evidence type="ECO:0000259" key="3">
    <source>
        <dbReference type="Pfam" id="PF00534"/>
    </source>
</evidence>
<dbReference type="Gene3D" id="3.40.50.2000">
    <property type="entry name" value="Glycogen Phosphorylase B"/>
    <property type="match status" value="1"/>
</dbReference>
<keyword evidence="2" id="KW-0808">Transferase</keyword>
<dbReference type="PANTHER" id="PTHR45947:SF3">
    <property type="entry name" value="SULFOQUINOVOSYL TRANSFERASE SQD2"/>
    <property type="match status" value="1"/>
</dbReference>
<feature type="domain" description="Glycosyl transferase family 1" evidence="3">
    <location>
        <begin position="2"/>
        <end position="156"/>
    </location>
</feature>
<dbReference type="RefSeq" id="WP_286345008.1">
    <property type="nucleotide sequence ID" value="NZ_AP027732.1"/>
</dbReference>
<dbReference type="SUPFAM" id="SSF53756">
    <property type="entry name" value="UDP-Glycosyltransferase/glycogen phosphorylase"/>
    <property type="match status" value="1"/>
</dbReference>
<dbReference type="Pfam" id="PF00534">
    <property type="entry name" value="Glycos_transf_1"/>
    <property type="match status" value="1"/>
</dbReference>
<evidence type="ECO:0000256" key="2">
    <source>
        <dbReference type="ARBA" id="ARBA00022679"/>
    </source>
</evidence>
<dbReference type="InterPro" id="IPR001296">
    <property type="entry name" value="Glyco_trans_1"/>
</dbReference>
<evidence type="ECO:0000313" key="4">
    <source>
        <dbReference type="EMBL" id="BDZ47944.1"/>
    </source>
</evidence>
<accession>A0ABM8GHV3</accession>
<dbReference type="Proteomes" id="UP001321486">
    <property type="component" value="Chromosome"/>
</dbReference>
<reference evidence="5" key="1">
    <citation type="journal article" date="2019" name="Int. J. Syst. Evol. Microbiol.">
        <title>The Global Catalogue of Microorganisms (GCM) 10K type strain sequencing project: providing services to taxonomists for standard genome sequencing and annotation.</title>
        <authorList>
            <consortium name="The Broad Institute Genomics Platform"/>
            <consortium name="The Broad Institute Genome Sequencing Center for Infectious Disease"/>
            <person name="Wu L."/>
            <person name="Ma J."/>
        </authorList>
    </citation>
    <scope>NUCLEOTIDE SEQUENCE [LARGE SCALE GENOMIC DNA]</scope>
    <source>
        <strain evidence="5">NBRC 108728</strain>
    </source>
</reference>
<dbReference type="InterPro" id="IPR050194">
    <property type="entry name" value="Glycosyltransferase_grp1"/>
</dbReference>
<protein>
    <recommendedName>
        <fullName evidence="1">D-inositol 3-phosphate glycosyltransferase</fullName>
    </recommendedName>
</protein>
<dbReference type="PANTHER" id="PTHR45947">
    <property type="entry name" value="SULFOQUINOVOSYL TRANSFERASE SQD2"/>
    <property type="match status" value="1"/>
</dbReference>
<evidence type="ECO:0000313" key="5">
    <source>
        <dbReference type="Proteomes" id="UP001321486"/>
    </source>
</evidence>
<name>A0ABM8GHV3_9MICO</name>
<evidence type="ECO:0000256" key="1">
    <source>
        <dbReference type="ARBA" id="ARBA00021292"/>
    </source>
</evidence>
<proteinExistence type="predicted"/>
<keyword evidence="5" id="KW-1185">Reference proteome</keyword>